<dbReference type="CDD" id="cd00009">
    <property type="entry name" value="AAA"/>
    <property type="match status" value="1"/>
</dbReference>
<evidence type="ECO:0000313" key="6">
    <source>
        <dbReference type="EMBL" id="ELZ02290.1"/>
    </source>
</evidence>
<evidence type="ECO:0000256" key="4">
    <source>
        <dbReference type="SAM" id="MobiDB-lite"/>
    </source>
</evidence>
<keyword evidence="2" id="KW-0547">Nucleotide-binding</keyword>
<sequence length="762" mass="78771">MVANSVGKKLSSLAVPGIVGQETLKRVLLAVAVNDDLDGALIAGEKGTAKSTAVRTLAEHLPEQRVVADCRFRCSPDGSGPQCADCRERNPDEMPVETRPTPVVTLPLGATRDRVVGTLSVEDALAGDASFEPGLLARANRGILYVDEINLLDDHLVDVLLDAAASATNTVERDGVSVSHPAAFTLVGTMNPEEGDLRPQLRDRFALQTTVEGCRDIDDRVKIIDRALGDDTDATSGDSNGSTDTQPVEFSVDRRREAVAAARDRVSRVDLPAEFRATIAELCLDAGVDGHRGDIATARTAVTLAALEGRTTVIESDVREAATYTLPHRLRSTPFADDVPDVDDLLEDHLEDSADGRNDDGESNTDAADDGESDLEPSDGTAEGGGSDDRGPETDDENDAPGEGNGSDDREPADDRSGSRPDRSDGDGTPGTGDGGGTAASAADQAAPSADESDGDGGEGSESCSDEGEDEGEGEGDSDADGDAETDVQPLVPGQRRAAIGDAAAPELETSITERDAASRSDGARTNVAPSAANRGARVRTESASDAAGQTGSIDAAASVRAAASRGETTVGSDDLRRAVREGTAAATVVFAVDASASMQPAMRTAKGVVLELLRESYQRRDDIAFVAFAGDDADVLLPPTHSVSLAARHLKSLPTGDRTPLPAGLETASAVVERADTETAVIVLVTDGKATAADGSPTERTRAAARRLTQTGAELVLVDAGTDSRADLSSLIVNETDGKRVPLSALSAETVRSAVDAAASK</sequence>
<dbReference type="SUPFAM" id="SSF52540">
    <property type="entry name" value="P-loop containing nucleoside triphosphate hydrolases"/>
    <property type="match status" value="1"/>
</dbReference>
<evidence type="ECO:0000256" key="1">
    <source>
        <dbReference type="ARBA" id="ARBA00005799"/>
    </source>
</evidence>
<dbReference type="EMBL" id="AOIP01000039">
    <property type="protein sequence ID" value="ELZ02290.1"/>
    <property type="molecule type" value="Genomic_DNA"/>
</dbReference>
<keyword evidence="3" id="KW-0067">ATP-binding</keyword>
<dbReference type="Pfam" id="PF13519">
    <property type="entry name" value="VWA_2"/>
    <property type="match status" value="1"/>
</dbReference>
<feature type="compositionally biased region" description="Polar residues" evidence="4">
    <location>
        <begin position="542"/>
        <end position="553"/>
    </location>
</feature>
<dbReference type="PROSITE" id="PS50234">
    <property type="entry name" value="VWFA"/>
    <property type="match status" value="1"/>
</dbReference>
<feature type="region of interest" description="Disordered" evidence="4">
    <location>
        <begin position="351"/>
        <end position="553"/>
    </location>
</feature>
<dbReference type="InterPro" id="IPR036465">
    <property type="entry name" value="vWFA_dom_sf"/>
</dbReference>
<feature type="domain" description="VWFA" evidence="5">
    <location>
        <begin position="588"/>
        <end position="762"/>
    </location>
</feature>
<dbReference type="Pfam" id="PF01078">
    <property type="entry name" value="Mg_chelatase"/>
    <property type="match status" value="1"/>
</dbReference>
<feature type="compositionally biased region" description="Basic and acidic residues" evidence="4">
    <location>
        <begin position="351"/>
        <end position="360"/>
    </location>
</feature>
<dbReference type="InterPro" id="IPR000523">
    <property type="entry name" value="Mg_chelatse_chII-like_cat_dom"/>
</dbReference>
<feature type="compositionally biased region" description="Gly residues" evidence="4">
    <location>
        <begin position="428"/>
        <end position="438"/>
    </location>
</feature>
<name>M0AUP7_9EURY</name>
<dbReference type="InterPro" id="IPR052989">
    <property type="entry name" value="Mg-chelatase_DI-like"/>
</dbReference>
<dbReference type="OrthoDB" id="25914at2157"/>
<dbReference type="PANTHER" id="PTHR35023">
    <property type="entry name" value="CHELATASE-RELATED"/>
    <property type="match status" value="1"/>
</dbReference>
<feature type="compositionally biased region" description="Low complexity" evidence="4">
    <location>
        <begin position="439"/>
        <end position="450"/>
    </location>
</feature>
<dbReference type="InterPro" id="IPR041628">
    <property type="entry name" value="ChlI/MoxR_AAA_lid"/>
</dbReference>
<proteinExistence type="inferred from homology"/>
<dbReference type="PATRIC" id="fig|1227491.4.peg.3484"/>
<comment type="caution">
    <text evidence="6">The sequence shown here is derived from an EMBL/GenBank/DDBJ whole genome shotgun (WGS) entry which is preliminary data.</text>
</comment>
<keyword evidence="7" id="KW-1185">Reference proteome</keyword>
<feature type="compositionally biased region" description="Basic and acidic residues" evidence="4">
    <location>
        <begin position="512"/>
        <end position="523"/>
    </location>
</feature>
<dbReference type="SUPFAM" id="SSF53300">
    <property type="entry name" value="vWA-like"/>
    <property type="match status" value="1"/>
</dbReference>
<dbReference type="GO" id="GO:0005524">
    <property type="term" value="F:ATP binding"/>
    <property type="evidence" value="ECO:0007669"/>
    <property type="project" value="UniProtKB-KW"/>
</dbReference>
<dbReference type="RefSeq" id="WP_006666800.1">
    <property type="nucleotide sequence ID" value="NZ_AOIP01000039.1"/>
</dbReference>
<dbReference type="Proteomes" id="UP000011591">
    <property type="component" value="Unassembled WGS sequence"/>
</dbReference>
<dbReference type="Gene3D" id="3.40.50.300">
    <property type="entry name" value="P-loop containing nucleotide triphosphate hydrolases"/>
    <property type="match status" value="1"/>
</dbReference>
<dbReference type="PANTHER" id="PTHR35023:SF1">
    <property type="entry name" value="MG-PROTOPORPHYRIN IX CHELATASE"/>
    <property type="match status" value="1"/>
</dbReference>
<protein>
    <submittedName>
        <fullName evidence="6">Protporphyrin IX magnesium chelatase</fullName>
    </submittedName>
</protein>
<evidence type="ECO:0000256" key="3">
    <source>
        <dbReference type="ARBA" id="ARBA00022840"/>
    </source>
</evidence>
<dbReference type="Gene3D" id="3.40.50.410">
    <property type="entry name" value="von Willebrand factor, type A domain"/>
    <property type="match status" value="1"/>
</dbReference>
<dbReference type="InterPro" id="IPR027417">
    <property type="entry name" value="P-loop_NTPase"/>
</dbReference>
<evidence type="ECO:0000313" key="7">
    <source>
        <dbReference type="Proteomes" id="UP000011591"/>
    </source>
</evidence>
<organism evidence="6 7">
    <name type="scientific">Natrialba aegyptia DSM 13077</name>
    <dbReference type="NCBI Taxonomy" id="1227491"/>
    <lineage>
        <taxon>Archaea</taxon>
        <taxon>Methanobacteriati</taxon>
        <taxon>Methanobacteriota</taxon>
        <taxon>Stenosarchaea group</taxon>
        <taxon>Halobacteria</taxon>
        <taxon>Halobacteriales</taxon>
        <taxon>Natrialbaceae</taxon>
        <taxon>Natrialba</taxon>
    </lineage>
</organism>
<gene>
    <name evidence="6" type="ORF">C480_16998</name>
</gene>
<reference evidence="6 7" key="1">
    <citation type="journal article" date="2014" name="PLoS Genet.">
        <title>Phylogenetically driven sequencing of extremely halophilic archaea reveals strategies for static and dynamic osmo-response.</title>
        <authorList>
            <person name="Becker E.A."/>
            <person name="Seitzer P.M."/>
            <person name="Tritt A."/>
            <person name="Larsen D."/>
            <person name="Krusor M."/>
            <person name="Yao A.I."/>
            <person name="Wu D."/>
            <person name="Madern D."/>
            <person name="Eisen J.A."/>
            <person name="Darling A.E."/>
            <person name="Facciotti M.T."/>
        </authorList>
    </citation>
    <scope>NUCLEOTIDE SEQUENCE [LARGE SCALE GENOMIC DNA]</scope>
    <source>
        <strain evidence="6 7">DSM 13077</strain>
    </source>
</reference>
<dbReference type="AlphaFoldDB" id="M0AUP7"/>
<feature type="compositionally biased region" description="Acidic residues" evidence="4">
    <location>
        <begin position="451"/>
        <end position="486"/>
    </location>
</feature>
<dbReference type="Gene3D" id="1.10.8.80">
    <property type="entry name" value="Magnesium chelatase subunit I, C-Terminal domain"/>
    <property type="match status" value="1"/>
</dbReference>
<dbReference type="Pfam" id="PF17863">
    <property type="entry name" value="AAA_lid_2"/>
    <property type="match status" value="1"/>
</dbReference>
<feature type="compositionally biased region" description="Basic and acidic residues" evidence="4">
    <location>
        <begin position="407"/>
        <end position="426"/>
    </location>
</feature>
<comment type="similarity">
    <text evidence="1">Belongs to the Mg-chelatase subunits D/I family.</text>
</comment>
<evidence type="ECO:0000259" key="5">
    <source>
        <dbReference type="PROSITE" id="PS50234"/>
    </source>
</evidence>
<accession>M0AUP7</accession>
<dbReference type="SMART" id="SM00327">
    <property type="entry name" value="VWA"/>
    <property type="match status" value="1"/>
</dbReference>
<dbReference type="InterPro" id="IPR002035">
    <property type="entry name" value="VWF_A"/>
</dbReference>
<evidence type="ECO:0000256" key="2">
    <source>
        <dbReference type="ARBA" id="ARBA00022741"/>
    </source>
</evidence>
<feature type="compositionally biased region" description="Acidic residues" evidence="4">
    <location>
        <begin position="361"/>
        <end position="377"/>
    </location>
</feature>